<organism evidence="2 3">
    <name type="scientific">Aliisedimentitalea scapharcae</name>
    <dbReference type="NCBI Taxonomy" id="1524259"/>
    <lineage>
        <taxon>Bacteria</taxon>
        <taxon>Pseudomonadati</taxon>
        <taxon>Pseudomonadota</taxon>
        <taxon>Alphaproteobacteria</taxon>
        <taxon>Rhodobacterales</taxon>
        <taxon>Roseobacteraceae</taxon>
        <taxon>Aliisedimentitalea</taxon>
    </lineage>
</organism>
<gene>
    <name evidence="2" type="ORF">QEZ52_00420</name>
</gene>
<evidence type="ECO:0000256" key="1">
    <source>
        <dbReference type="SAM" id="MobiDB-lite"/>
    </source>
</evidence>
<accession>A0ABZ2XSI2</accession>
<dbReference type="RefSeq" id="WP_406646912.1">
    <property type="nucleotide sequence ID" value="NZ_CP123584.1"/>
</dbReference>
<feature type="region of interest" description="Disordered" evidence="1">
    <location>
        <begin position="25"/>
        <end position="51"/>
    </location>
</feature>
<name>A0ABZ2XSI2_9RHOB</name>
<keyword evidence="3" id="KW-1185">Reference proteome</keyword>
<evidence type="ECO:0008006" key="4">
    <source>
        <dbReference type="Google" id="ProtNLM"/>
    </source>
</evidence>
<evidence type="ECO:0000313" key="2">
    <source>
        <dbReference type="EMBL" id="WZK89048.1"/>
    </source>
</evidence>
<reference evidence="2 3" key="1">
    <citation type="submission" date="2023-04" db="EMBL/GenBank/DDBJ databases">
        <title>Complete genome sequence of Alisedimentitalea scapharcae.</title>
        <authorList>
            <person name="Rong J.-C."/>
            <person name="Yi M.-L."/>
            <person name="Zhao Q."/>
        </authorList>
    </citation>
    <scope>NUCLEOTIDE SEQUENCE [LARGE SCALE GENOMIC DNA]</scope>
    <source>
        <strain evidence="2 3">KCTC 42119</strain>
    </source>
</reference>
<evidence type="ECO:0000313" key="3">
    <source>
        <dbReference type="Proteomes" id="UP001623232"/>
    </source>
</evidence>
<dbReference type="Proteomes" id="UP001623232">
    <property type="component" value="Chromosome"/>
</dbReference>
<protein>
    <recommendedName>
        <fullName evidence="4">Phasin protein</fullName>
    </recommendedName>
</protein>
<proteinExistence type="predicted"/>
<sequence length="113" mass="12486">MPKDMAKATEEFTVDTQKLRGALDRIHGKATSSSESSSSLAQARKQEAESLDCHKDALSIVERIDKMSPDKKADFLRSFSPMFSALLPQWEGEFKDMVDKANEQAGEMEGAMG</sequence>
<dbReference type="EMBL" id="CP123584">
    <property type="protein sequence ID" value="WZK89048.1"/>
    <property type="molecule type" value="Genomic_DNA"/>
</dbReference>